<reference evidence="1" key="1">
    <citation type="journal article" date="2017" name="Nature">
        <title>The sunflower genome provides insights into oil metabolism, flowering and Asterid evolution.</title>
        <authorList>
            <person name="Badouin H."/>
            <person name="Gouzy J."/>
            <person name="Grassa C.J."/>
            <person name="Murat F."/>
            <person name="Staton S.E."/>
            <person name="Cottret L."/>
            <person name="Lelandais-Briere C."/>
            <person name="Owens G.L."/>
            <person name="Carrere S."/>
            <person name="Mayjonade B."/>
            <person name="Legrand L."/>
            <person name="Gill N."/>
            <person name="Kane N.C."/>
            <person name="Bowers J.E."/>
            <person name="Hubner S."/>
            <person name="Bellec A."/>
            <person name="Berard A."/>
            <person name="Berges H."/>
            <person name="Blanchet N."/>
            <person name="Boniface M.C."/>
            <person name="Brunel D."/>
            <person name="Catrice O."/>
            <person name="Chaidir N."/>
            <person name="Claudel C."/>
            <person name="Donnadieu C."/>
            <person name="Faraut T."/>
            <person name="Fievet G."/>
            <person name="Helmstetter N."/>
            <person name="King M."/>
            <person name="Knapp S.J."/>
            <person name="Lai Z."/>
            <person name="Le Paslier M.C."/>
            <person name="Lippi Y."/>
            <person name="Lorenzon L."/>
            <person name="Mandel J.R."/>
            <person name="Marage G."/>
            <person name="Marchand G."/>
            <person name="Marquand E."/>
            <person name="Bret-Mestries E."/>
            <person name="Morien E."/>
            <person name="Nambeesan S."/>
            <person name="Nguyen T."/>
            <person name="Pegot-Espagnet P."/>
            <person name="Pouilly N."/>
            <person name="Raftis F."/>
            <person name="Sallet E."/>
            <person name="Schiex T."/>
            <person name="Thomas J."/>
            <person name="Vandecasteele C."/>
            <person name="Vares D."/>
            <person name="Vear F."/>
            <person name="Vautrin S."/>
            <person name="Crespi M."/>
            <person name="Mangin B."/>
            <person name="Burke J.M."/>
            <person name="Salse J."/>
            <person name="Munos S."/>
            <person name="Vincourt P."/>
            <person name="Rieseberg L.H."/>
            <person name="Langlade N.B."/>
        </authorList>
    </citation>
    <scope>NUCLEOTIDE SEQUENCE</scope>
    <source>
        <tissue evidence="1">Leaves</tissue>
    </source>
</reference>
<dbReference type="AlphaFoldDB" id="A0A9K3EF51"/>
<keyword evidence="2" id="KW-1185">Reference proteome</keyword>
<comment type="caution">
    <text evidence="1">The sequence shown here is derived from an EMBL/GenBank/DDBJ whole genome shotgun (WGS) entry which is preliminary data.</text>
</comment>
<evidence type="ECO:0000313" key="1">
    <source>
        <dbReference type="EMBL" id="KAF5772725.1"/>
    </source>
</evidence>
<organism evidence="1 2">
    <name type="scientific">Helianthus annuus</name>
    <name type="common">Common sunflower</name>
    <dbReference type="NCBI Taxonomy" id="4232"/>
    <lineage>
        <taxon>Eukaryota</taxon>
        <taxon>Viridiplantae</taxon>
        <taxon>Streptophyta</taxon>
        <taxon>Embryophyta</taxon>
        <taxon>Tracheophyta</taxon>
        <taxon>Spermatophyta</taxon>
        <taxon>Magnoliopsida</taxon>
        <taxon>eudicotyledons</taxon>
        <taxon>Gunneridae</taxon>
        <taxon>Pentapetalae</taxon>
        <taxon>asterids</taxon>
        <taxon>campanulids</taxon>
        <taxon>Asterales</taxon>
        <taxon>Asteraceae</taxon>
        <taxon>Asteroideae</taxon>
        <taxon>Heliantheae alliance</taxon>
        <taxon>Heliantheae</taxon>
        <taxon>Helianthus</taxon>
    </lineage>
</organism>
<evidence type="ECO:0000313" key="2">
    <source>
        <dbReference type="Proteomes" id="UP000215914"/>
    </source>
</evidence>
<name>A0A9K3EF51_HELAN</name>
<dbReference type="Gramene" id="mRNA:HanXRQr2_Chr13g0580581">
    <property type="protein sequence ID" value="mRNA:HanXRQr2_Chr13g0580581"/>
    <property type="gene ID" value="HanXRQr2_Chr13g0580581"/>
</dbReference>
<reference evidence="1" key="2">
    <citation type="submission" date="2020-06" db="EMBL/GenBank/DDBJ databases">
        <title>Helianthus annuus Genome sequencing and assembly Release 2.</title>
        <authorList>
            <person name="Gouzy J."/>
            <person name="Langlade N."/>
            <person name="Munos S."/>
        </authorList>
    </citation>
    <scope>NUCLEOTIDE SEQUENCE</scope>
    <source>
        <tissue evidence="1">Leaves</tissue>
    </source>
</reference>
<proteinExistence type="predicted"/>
<accession>A0A9K3EF51</accession>
<dbReference type="EMBL" id="MNCJ02000328">
    <property type="protein sequence ID" value="KAF5772725.1"/>
    <property type="molecule type" value="Genomic_DNA"/>
</dbReference>
<sequence length="60" mass="6829">MEHLVYIVGVNGVNEIRRTVALLNIILCGMNIWCRRRARSFSLGLASFSNGSYACMYKIF</sequence>
<protein>
    <submittedName>
        <fullName evidence="1">Uncharacterized protein</fullName>
    </submittedName>
</protein>
<gene>
    <name evidence="1" type="ORF">HanXRQr2_Chr13g0580581</name>
</gene>
<dbReference type="Proteomes" id="UP000215914">
    <property type="component" value="Unassembled WGS sequence"/>
</dbReference>